<dbReference type="GO" id="GO:0006351">
    <property type="term" value="P:DNA-templated transcription"/>
    <property type="evidence" value="ECO:0007669"/>
    <property type="project" value="InterPro"/>
</dbReference>
<evidence type="ECO:0000256" key="5">
    <source>
        <dbReference type="ARBA" id="ARBA00022741"/>
    </source>
</evidence>
<proteinExistence type="inferred from homology"/>
<dbReference type="GO" id="GO:0000166">
    <property type="term" value="F:nucleotide binding"/>
    <property type="evidence" value="ECO:0007669"/>
    <property type="project" value="UniProtKB-KW"/>
</dbReference>
<keyword evidence="2 8" id="KW-0696">RNA-directed RNA polymerase</keyword>
<dbReference type="GO" id="GO:0003723">
    <property type="term" value="F:RNA binding"/>
    <property type="evidence" value="ECO:0007669"/>
    <property type="project" value="InterPro"/>
</dbReference>
<evidence type="ECO:0000256" key="3">
    <source>
        <dbReference type="ARBA" id="ARBA00022679"/>
    </source>
</evidence>
<reference evidence="10" key="1">
    <citation type="submission" date="2019-10" db="EMBL/GenBank/DDBJ databases">
        <title>The virome associated to Eryshiphales from vegetable crops in Italy.</title>
        <authorList>
            <person name="Chiapello M."/>
            <person name="Turina M."/>
        </authorList>
    </citation>
    <scope>NUCLEOTIDE SEQUENCE</scope>
    <source>
        <strain evidence="10">PM-A_Contig16</strain>
    </source>
</reference>
<keyword evidence="4 8" id="KW-0548">Nucleotidyltransferase</keyword>
<protein>
    <recommendedName>
        <fullName evidence="8">RNA-directed RNA polymerase</fullName>
        <ecNumber evidence="8">2.7.7.48</ecNumber>
    </recommendedName>
</protein>
<keyword evidence="5 8" id="KW-0547">Nucleotide-binding</keyword>
<name>A0A6G9ENQ9_9VIRU</name>
<evidence type="ECO:0000256" key="8">
    <source>
        <dbReference type="RuleBase" id="RU364050"/>
    </source>
</evidence>
<dbReference type="SUPFAM" id="SSF56672">
    <property type="entry name" value="DNA/RNA polymerases"/>
    <property type="match status" value="1"/>
</dbReference>
<feature type="domain" description="RdRp catalytic" evidence="9">
    <location>
        <begin position="421"/>
        <end position="539"/>
    </location>
</feature>
<dbReference type="GO" id="GO:0003968">
    <property type="term" value="F:RNA-directed RNA polymerase activity"/>
    <property type="evidence" value="ECO:0007669"/>
    <property type="project" value="UniProtKB-KW"/>
</dbReference>
<comment type="similarity">
    <text evidence="1">Belongs to the totiviridae RNA-directed RNA polymerase family.</text>
</comment>
<accession>A0A6G9ENQ9</accession>
<evidence type="ECO:0000256" key="4">
    <source>
        <dbReference type="ARBA" id="ARBA00022695"/>
    </source>
</evidence>
<evidence type="ECO:0000256" key="1">
    <source>
        <dbReference type="ARBA" id="ARBA00010455"/>
    </source>
</evidence>
<dbReference type="GO" id="GO:0039694">
    <property type="term" value="P:viral RNA genome replication"/>
    <property type="evidence" value="ECO:0007669"/>
    <property type="project" value="InterPro"/>
</dbReference>
<sequence length="812" mass="91552">MKGERAVACSFPVADASLVELMPGVKIEGSYVLSGYDGAMPVECLWFPKMKLTACYLLHSARIDNFLGHAKASVSRTQAGFDLFPFALADVREILAYLLSTRRRRDYNVQARFPNLRKVLTGVTQLPYAQASQTHLRHVTLTEFSQVFPDVNDTIRRLGTVAILLENAIGGGWATETFFLGMTLWALALPDSLREHVTWSGWWLQKLGSIDDFHSMVKARISARAKALQNILPVDLTPLFEIEVLVNRGVGGVDWAQEKTNRTQPRLANFPPGRIREEAVKILRDCKALGARVRDESWSQMWERRWMWAPTGAFFSQYAEDNKYTEDLSFQERSKFSVLSRMGSYELNHFISRKAEIAAKASKKYEWGKMRAIYGTDITSFAITQYAMGECEEVLSRLFPLAAAAEVGQVKRRVKEVLKNGTPYCFDFEDFNSQHSTAAMREVLRAYREVFLGDASEEKQAAMDWVIRSVDYQEIQVPETGDKYVASDTLLSGWRLTTFMNTMLNSIYVTLAAGEGLNASIHTGDDVLATVSTLSQVASLQRGALEHDVRFQRAKCFLGGLAEFVRVDHNRGDGAQYLARSIASAVHGPMDMAAPYDPLAQCQAMYTRFTEVIERGGQEEVFLPLFDASVRHISERLKLDIDPVALRQTHVINGGFSTENDEKAVQYRFERKKVEDEEEKTVDSTNVKQSTTHRQLGAREFPGCAAYAHWICRKYEIGEYYPRILGRTIDAVLASCGVKKFTVRSHQTTSVTSTDRLRMMQFKKFKGQSLGSKANLARAFSIPIAVTDSLKGKHLRMLATSVDQLEALRLWF</sequence>
<dbReference type="EMBL" id="MN628287">
    <property type="protein sequence ID" value="QIP68072.1"/>
    <property type="molecule type" value="Genomic_RNA"/>
</dbReference>
<dbReference type="InterPro" id="IPR007094">
    <property type="entry name" value="RNA-dir_pol_PSvirus"/>
</dbReference>
<evidence type="ECO:0000256" key="2">
    <source>
        <dbReference type="ARBA" id="ARBA00022484"/>
    </source>
</evidence>
<keyword evidence="3 8" id="KW-0808">Transferase</keyword>
<dbReference type="InterPro" id="IPR043502">
    <property type="entry name" value="DNA/RNA_pol_sf"/>
</dbReference>
<organism evidence="10">
    <name type="scientific">Erysiphales associated totivirus 16</name>
    <dbReference type="NCBI Taxonomy" id="2719845"/>
    <lineage>
        <taxon>Viruses</taxon>
        <taxon>Riboviria</taxon>
        <taxon>Orthornavirae</taxon>
        <taxon>Duplornaviricota</taxon>
        <taxon>Chrymotiviricetes</taxon>
        <taxon>Ghabrivirales</taxon>
        <taxon>Alphatotivirineae</taxon>
        <taxon>Orthototiviridae</taxon>
        <taxon>Totivirus</taxon>
    </lineage>
</organism>
<evidence type="ECO:0000259" key="9">
    <source>
        <dbReference type="PROSITE" id="PS50507"/>
    </source>
</evidence>
<evidence type="ECO:0000256" key="7">
    <source>
        <dbReference type="ARBA" id="ARBA00048744"/>
    </source>
</evidence>
<dbReference type="Pfam" id="PF02123">
    <property type="entry name" value="RdRP_4"/>
    <property type="match status" value="1"/>
</dbReference>
<keyword evidence="6 8" id="KW-0693">Viral RNA replication</keyword>
<comment type="catalytic activity">
    <reaction evidence="7 8">
        <text>RNA(n) + a ribonucleoside 5'-triphosphate = RNA(n+1) + diphosphate</text>
        <dbReference type="Rhea" id="RHEA:21248"/>
        <dbReference type="Rhea" id="RHEA-COMP:14527"/>
        <dbReference type="Rhea" id="RHEA-COMP:17342"/>
        <dbReference type="ChEBI" id="CHEBI:33019"/>
        <dbReference type="ChEBI" id="CHEBI:61557"/>
        <dbReference type="ChEBI" id="CHEBI:140395"/>
        <dbReference type="EC" id="2.7.7.48"/>
    </reaction>
</comment>
<dbReference type="InterPro" id="IPR001795">
    <property type="entry name" value="RNA-dir_pol_luteovirus"/>
</dbReference>
<evidence type="ECO:0000313" key="10">
    <source>
        <dbReference type="EMBL" id="QIP68072.1"/>
    </source>
</evidence>
<dbReference type="EC" id="2.7.7.48" evidence="8"/>
<evidence type="ECO:0000256" key="6">
    <source>
        <dbReference type="ARBA" id="ARBA00022953"/>
    </source>
</evidence>
<dbReference type="PROSITE" id="PS50507">
    <property type="entry name" value="RDRP_SSRNA_POS"/>
    <property type="match status" value="1"/>
</dbReference>